<reference evidence="6" key="1">
    <citation type="journal article" date="2014" name="Int. J. Syst. Evol. Microbiol.">
        <title>Complete genome sequence of Corynebacterium casei LMG S-19264T (=DSM 44701T), isolated from a smear-ripened cheese.</title>
        <authorList>
            <consortium name="US DOE Joint Genome Institute (JGI-PGF)"/>
            <person name="Walter F."/>
            <person name="Albersmeier A."/>
            <person name="Kalinowski J."/>
            <person name="Ruckert C."/>
        </authorList>
    </citation>
    <scope>NUCLEOTIDE SEQUENCE</scope>
    <source>
        <strain evidence="6">CGMCC 1.15178</strain>
    </source>
</reference>
<evidence type="ECO:0000256" key="4">
    <source>
        <dbReference type="ARBA" id="ARBA00025742"/>
    </source>
</evidence>
<keyword evidence="3" id="KW-0408">Iron</keyword>
<dbReference type="InterPro" id="IPR004843">
    <property type="entry name" value="Calcineurin-like_PHP"/>
</dbReference>
<dbReference type="InterPro" id="IPR029052">
    <property type="entry name" value="Metallo-depent_PP-like"/>
</dbReference>
<evidence type="ECO:0000313" key="6">
    <source>
        <dbReference type="EMBL" id="GGD89578.1"/>
    </source>
</evidence>
<organism evidence="6 7">
    <name type="scientific">Paenibacillus nasutitermitis</name>
    <dbReference type="NCBI Taxonomy" id="1652958"/>
    <lineage>
        <taxon>Bacteria</taxon>
        <taxon>Bacillati</taxon>
        <taxon>Bacillota</taxon>
        <taxon>Bacilli</taxon>
        <taxon>Bacillales</taxon>
        <taxon>Paenibacillaceae</taxon>
        <taxon>Paenibacillus</taxon>
    </lineage>
</organism>
<sequence length="280" mass="32015">MRLVLMGDLHYHEIDAAIPGLAEARSVFYNTLLERFLDVEGDLHVSIGDLTNFGTSVELQEVYELLRRDERTFIHVLGNHDLYSQTREQVLAITGQRRYFAMDTESALLVFLDTAREMDLTDWGGWLDEEQLQWLEQMVEASGTKPLLVFGHHPVYKTTRRSEGEKSSIHPDIDMRRILNRKQGVGVYFNGHTHVDSIIVEGSWTFVQLSSCMDQHAFRIVELADQDIRISTMDIADAAVHDHAPILHQHMKHFRPTLEARGTDADREHVISLLAGSQTL</sequence>
<dbReference type="AlphaFoldDB" id="A0A916ZDB5"/>
<dbReference type="Gene3D" id="3.60.21.10">
    <property type="match status" value="1"/>
</dbReference>
<keyword evidence="1" id="KW-0479">Metal-binding</keyword>
<evidence type="ECO:0000256" key="2">
    <source>
        <dbReference type="ARBA" id="ARBA00022801"/>
    </source>
</evidence>
<keyword evidence="7" id="KW-1185">Reference proteome</keyword>
<dbReference type="Pfam" id="PF00149">
    <property type="entry name" value="Metallophos"/>
    <property type="match status" value="1"/>
</dbReference>
<reference evidence="6" key="2">
    <citation type="submission" date="2020-09" db="EMBL/GenBank/DDBJ databases">
        <authorList>
            <person name="Sun Q."/>
            <person name="Zhou Y."/>
        </authorList>
    </citation>
    <scope>NUCLEOTIDE SEQUENCE</scope>
    <source>
        <strain evidence="6">CGMCC 1.15178</strain>
    </source>
</reference>
<dbReference type="InterPro" id="IPR050884">
    <property type="entry name" value="CNP_phosphodiesterase-III"/>
</dbReference>
<dbReference type="GO" id="GO:0016787">
    <property type="term" value="F:hydrolase activity"/>
    <property type="evidence" value="ECO:0007669"/>
    <property type="project" value="UniProtKB-KW"/>
</dbReference>
<dbReference type="GO" id="GO:0046872">
    <property type="term" value="F:metal ion binding"/>
    <property type="evidence" value="ECO:0007669"/>
    <property type="project" value="UniProtKB-KW"/>
</dbReference>
<dbReference type="SUPFAM" id="SSF56300">
    <property type="entry name" value="Metallo-dependent phosphatases"/>
    <property type="match status" value="1"/>
</dbReference>
<protein>
    <recommendedName>
        <fullName evidence="5">Calcineurin-like phosphoesterase domain-containing protein</fullName>
    </recommendedName>
</protein>
<dbReference type="PANTHER" id="PTHR42988">
    <property type="entry name" value="PHOSPHOHYDROLASE"/>
    <property type="match status" value="1"/>
</dbReference>
<feature type="domain" description="Calcineurin-like phosphoesterase" evidence="5">
    <location>
        <begin position="1"/>
        <end position="195"/>
    </location>
</feature>
<dbReference type="PANTHER" id="PTHR42988:SF2">
    <property type="entry name" value="CYCLIC NUCLEOTIDE PHOSPHODIESTERASE CBUA0032-RELATED"/>
    <property type="match status" value="1"/>
</dbReference>
<evidence type="ECO:0000313" key="7">
    <source>
        <dbReference type="Proteomes" id="UP000612456"/>
    </source>
</evidence>
<evidence type="ECO:0000259" key="5">
    <source>
        <dbReference type="Pfam" id="PF00149"/>
    </source>
</evidence>
<accession>A0A916ZDB5</accession>
<comment type="caution">
    <text evidence="6">The sequence shown here is derived from an EMBL/GenBank/DDBJ whole genome shotgun (WGS) entry which is preliminary data.</text>
</comment>
<keyword evidence="2" id="KW-0378">Hydrolase</keyword>
<gene>
    <name evidence="6" type="ORF">GCM10010911_55230</name>
</gene>
<proteinExistence type="inferred from homology"/>
<dbReference type="EMBL" id="BMHP01000004">
    <property type="protein sequence ID" value="GGD89578.1"/>
    <property type="molecule type" value="Genomic_DNA"/>
</dbReference>
<name>A0A916ZDB5_9BACL</name>
<comment type="similarity">
    <text evidence="4">Belongs to the cyclic nucleotide phosphodiesterase class-III family.</text>
</comment>
<dbReference type="Proteomes" id="UP000612456">
    <property type="component" value="Unassembled WGS sequence"/>
</dbReference>
<evidence type="ECO:0000256" key="1">
    <source>
        <dbReference type="ARBA" id="ARBA00022723"/>
    </source>
</evidence>
<evidence type="ECO:0000256" key="3">
    <source>
        <dbReference type="ARBA" id="ARBA00023004"/>
    </source>
</evidence>